<protein>
    <submittedName>
        <fullName evidence="2">Uncharacterized protein</fullName>
    </submittedName>
</protein>
<name>A0A8J6BSU8_ZIZPA</name>
<dbReference type="EMBL" id="JAAALK010000080">
    <property type="protein sequence ID" value="KAG8095232.1"/>
    <property type="molecule type" value="Genomic_DNA"/>
</dbReference>
<reference evidence="2" key="1">
    <citation type="journal article" date="2021" name="bioRxiv">
        <title>Whole Genome Assembly and Annotation of Northern Wild Rice, Zizania palustris L., Supports a Whole Genome Duplication in the Zizania Genus.</title>
        <authorList>
            <person name="Haas M."/>
            <person name="Kono T."/>
            <person name="Macchietto M."/>
            <person name="Millas R."/>
            <person name="McGilp L."/>
            <person name="Shao M."/>
            <person name="Duquette J."/>
            <person name="Hirsch C.N."/>
            <person name="Kimball J."/>
        </authorList>
    </citation>
    <scope>NUCLEOTIDE SEQUENCE</scope>
    <source>
        <tissue evidence="2">Fresh leaf tissue</tissue>
    </source>
</reference>
<gene>
    <name evidence="2" type="ORF">GUJ93_ZPchr0012g19429</name>
</gene>
<organism evidence="2 3">
    <name type="scientific">Zizania palustris</name>
    <name type="common">Northern wild rice</name>
    <dbReference type="NCBI Taxonomy" id="103762"/>
    <lineage>
        <taxon>Eukaryota</taxon>
        <taxon>Viridiplantae</taxon>
        <taxon>Streptophyta</taxon>
        <taxon>Embryophyta</taxon>
        <taxon>Tracheophyta</taxon>
        <taxon>Spermatophyta</taxon>
        <taxon>Magnoliopsida</taxon>
        <taxon>Liliopsida</taxon>
        <taxon>Poales</taxon>
        <taxon>Poaceae</taxon>
        <taxon>BOP clade</taxon>
        <taxon>Oryzoideae</taxon>
        <taxon>Oryzeae</taxon>
        <taxon>Zizaniinae</taxon>
        <taxon>Zizania</taxon>
    </lineage>
</organism>
<evidence type="ECO:0000313" key="2">
    <source>
        <dbReference type="EMBL" id="KAG8095232.1"/>
    </source>
</evidence>
<evidence type="ECO:0000313" key="3">
    <source>
        <dbReference type="Proteomes" id="UP000729402"/>
    </source>
</evidence>
<dbReference type="AlphaFoldDB" id="A0A8J6BSU8"/>
<dbReference type="Proteomes" id="UP000729402">
    <property type="component" value="Unassembled WGS sequence"/>
</dbReference>
<feature type="compositionally biased region" description="Low complexity" evidence="1">
    <location>
        <begin position="16"/>
        <end position="29"/>
    </location>
</feature>
<reference evidence="2" key="2">
    <citation type="submission" date="2021-02" db="EMBL/GenBank/DDBJ databases">
        <authorList>
            <person name="Kimball J.A."/>
            <person name="Haas M.W."/>
            <person name="Macchietto M."/>
            <person name="Kono T."/>
            <person name="Duquette J."/>
            <person name="Shao M."/>
        </authorList>
    </citation>
    <scope>NUCLEOTIDE SEQUENCE</scope>
    <source>
        <tissue evidence="2">Fresh leaf tissue</tissue>
    </source>
</reference>
<accession>A0A8J6BSU8</accession>
<feature type="region of interest" description="Disordered" evidence="1">
    <location>
        <begin position="1"/>
        <end position="44"/>
    </location>
</feature>
<evidence type="ECO:0000256" key="1">
    <source>
        <dbReference type="SAM" id="MobiDB-lite"/>
    </source>
</evidence>
<proteinExistence type="predicted"/>
<comment type="caution">
    <text evidence="2">The sequence shown here is derived from an EMBL/GenBank/DDBJ whole genome shotgun (WGS) entry which is preliminary data.</text>
</comment>
<sequence length="94" mass="10292">MDHQEALATETIGSFQHQASKAAQQRQQAKTMTEASRPEAVQARDAVAKMASKIEDLRQLLRTSEEGSAQLAELNAELRTTNQASDEAIKKLIA</sequence>
<keyword evidence="3" id="KW-1185">Reference proteome</keyword>